<keyword evidence="2" id="KW-0963">Cytoplasm</keyword>
<dbReference type="FunFam" id="2.40.50.100:FF:000073">
    <property type="entry name" value="Putative Exosome complex component RRP40"/>
    <property type="match status" value="1"/>
</dbReference>
<keyword evidence="4" id="KW-0694">RNA-binding</keyword>
<dbReference type="PANTHER" id="PTHR21321">
    <property type="entry name" value="PNAS-3 RELATED"/>
    <property type="match status" value="1"/>
</dbReference>
<dbReference type="PANTHER" id="PTHR21321:SF1">
    <property type="entry name" value="EXOSOME COMPLEX COMPONENT RRP40"/>
    <property type="match status" value="1"/>
</dbReference>
<dbReference type="InterPro" id="IPR036612">
    <property type="entry name" value="KH_dom_type_1_sf"/>
</dbReference>
<dbReference type="GO" id="GO:0071034">
    <property type="term" value="P:CUT catabolic process"/>
    <property type="evidence" value="ECO:0007669"/>
    <property type="project" value="TreeGrafter"/>
</dbReference>
<dbReference type="GO" id="GO:0003723">
    <property type="term" value="F:RNA binding"/>
    <property type="evidence" value="ECO:0007669"/>
    <property type="project" value="UniProtKB-KW"/>
</dbReference>
<evidence type="ECO:0000259" key="5">
    <source>
        <dbReference type="Pfam" id="PF15985"/>
    </source>
</evidence>
<accession>A0A6G1LLQ3</accession>
<organism evidence="7 8">
    <name type="scientific">Teratosphaeria nubilosa</name>
    <dbReference type="NCBI Taxonomy" id="161662"/>
    <lineage>
        <taxon>Eukaryota</taxon>
        <taxon>Fungi</taxon>
        <taxon>Dikarya</taxon>
        <taxon>Ascomycota</taxon>
        <taxon>Pezizomycotina</taxon>
        <taxon>Dothideomycetes</taxon>
        <taxon>Dothideomycetidae</taxon>
        <taxon>Mycosphaerellales</taxon>
        <taxon>Teratosphaeriaceae</taxon>
        <taxon>Teratosphaeria</taxon>
    </lineage>
</organism>
<evidence type="ECO:0000313" key="7">
    <source>
        <dbReference type="EMBL" id="KAF2773893.1"/>
    </source>
</evidence>
<dbReference type="GO" id="GO:0071051">
    <property type="term" value="P:poly(A)-dependent snoRNA 3'-end processing"/>
    <property type="evidence" value="ECO:0007669"/>
    <property type="project" value="TreeGrafter"/>
</dbReference>
<dbReference type="FunFam" id="2.40.50.140:FF:000127">
    <property type="entry name" value="Exosome complex component RRP40"/>
    <property type="match status" value="1"/>
</dbReference>
<dbReference type="Gene3D" id="3.30.1370.10">
    <property type="entry name" value="K Homology domain, type 1"/>
    <property type="match status" value="1"/>
</dbReference>
<dbReference type="GO" id="GO:0000176">
    <property type="term" value="C:nuclear exosome (RNase complex)"/>
    <property type="evidence" value="ECO:0007669"/>
    <property type="project" value="TreeGrafter"/>
</dbReference>
<dbReference type="Pfam" id="PF18311">
    <property type="entry name" value="Rrp40_N"/>
    <property type="match status" value="1"/>
</dbReference>
<dbReference type="GO" id="GO:0000177">
    <property type="term" value="C:cytoplasmic exosome (RNase complex)"/>
    <property type="evidence" value="ECO:0007669"/>
    <property type="project" value="TreeGrafter"/>
</dbReference>
<dbReference type="Proteomes" id="UP000799436">
    <property type="component" value="Unassembled WGS sequence"/>
</dbReference>
<evidence type="ECO:0008006" key="9">
    <source>
        <dbReference type="Google" id="ProtNLM"/>
    </source>
</evidence>
<dbReference type="InterPro" id="IPR012340">
    <property type="entry name" value="NA-bd_OB-fold"/>
</dbReference>
<dbReference type="GO" id="GO:0000467">
    <property type="term" value="P:exonucleolytic trimming to generate mature 3'-end of 5.8S rRNA from tricistronic rRNA transcript (SSU-rRNA, 5.8S rRNA, LSU-rRNA)"/>
    <property type="evidence" value="ECO:0007669"/>
    <property type="project" value="TreeGrafter"/>
</dbReference>
<evidence type="ECO:0000259" key="6">
    <source>
        <dbReference type="Pfam" id="PF18311"/>
    </source>
</evidence>
<dbReference type="GO" id="GO:0034475">
    <property type="term" value="P:U4 snRNA 3'-end processing"/>
    <property type="evidence" value="ECO:0007669"/>
    <property type="project" value="TreeGrafter"/>
</dbReference>
<dbReference type="GO" id="GO:0071038">
    <property type="term" value="P:TRAMP-dependent tRNA surveillance pathway"/>
    <property type="evidence" value="ECO:0007669"/>
    <property type="project" value="TreeGrafter"/>
</dbReference>
<dbReference type="Pfam" id="PF21262">
    <property type="entry name" value="RRP40_S1"/>
    <property type="match status" value="1"/>
</dbReference>
<dbReference type="SUPFAM" id="SSF50249">
    <property type="entry name" value="Nucleic acid-binding proteins"/>
    <property type="match status" value="1"/>
</dbReference>
<dbReference type="InterPro" id="IPR004088">
    <property type="entry name" value="KH_dom_type_1"/>
</dbReference>
<dbReference type="SUPFAM" id="SSF54791">
    <property type="entry name" value="Eukaryotic type KH-domain (KH-domain type I)"/>
    <property type="match status" value="1"/>
</dbReference>
<evidence type="ECO:0000256" key="1">
    <source>
        <dbReference type="ARBA" id="ARBA00004123"/>
    </source>
</evidence>
<dbReference type="Pfam" id="PF15985">
    <property type="entry name" value="KH_6"/>
    <property type="match status" value="1"/>
</dbReference>
<feature type="domain" description="K Homology" evidence="5">
    <location>
        <begin position="156"/>
        <end position="212"/>
    </location>
</feature>
<dbReference type="InterPro" id="IPR041054">
    <property type="entry name" value="Rrp40_N_euk"/>
</dbReference>
<feature type="domain" description="Exosome complex exonuclease Rrp40 N-terminal" evidence="6">
    <location>
        <begin position="27"/>
        <end position="66"/>
    </location>
</feature>
<evidence type="ECO:0000256" key="2">
    <source>
        <dbReference type="ARBA" id="ARBA00022490"/>
    </source>
</evidence>
<dbReference type="GO" id="GO:0071035">
    <property type="term" value="P:nuclear polyadenylation-dependent rRNA catabolic process"/>
    <property type="evidence" value="ECO:0007669"/>
    <property type="project" value="TreeGrafter"/>
</dbReference>
<reference evidence="7" key="1">
    <citation type="journal article" date="2020" name="Stud. Mycol.">
        <title>101 Dothideomycetes genomes: a test case for predicting lifestyles and emergence of pathogens.</title>
        <authorList>
            <person name="Haridas S."/>
            <person name="Albert R."/>
            <person name="Binder M."/>
            <person name="Bloem J."/>
            <person name="Labutti K."/>
            <person name="Salamov A."/>
            <person name="Andreopoulos B."/>
            <person name="Baker S."/>
            <person name="Barry K."/>
            <person name="Bills G."/>
            <person name="Bluhm B."/>
            <person name="Cannon C."/>
            <person name="Castanera R."/>
            <person name="Culley D."/>
            <person name="Daum C."/>
            <person name="Ezra D."/>
            <person name="Gonzalez J."/>
            <person name="Henrissat B."/>
            <person name="Kuo A."/>
            <person name="Liang C."/>
            <person name="Lipzen A."/>
            <person name="Lutzoni F."/>
            <person name="Magnuson J."/>
            <person name="Mondo S."/>
            <person name="Nolan M."/>
            <person name="Ohm R."/>
            <person name="Pangilinan J."/>
            <person name="Park H.-J."/>
            <person name="Ramirez L."/>
            <person name="Alfaro M."/>
            <person name="Sun H."/>
            <person name="Tritt A."/>
            <person name="Yoshinaga Y."/>
            <person name="Zwiers L.-H."/>
            <person name="Turgeon B."/>
            <person name="Goodwin S."/>
            <person name="Spatafora J."/>
            <person name="Crous P."/>
            <person name="Grigoriev I."/>
        </authorList>
    </citation>
    <scope>NUCLEOTIDE SEQUENCE</scope>
    <source>
        <strain evidence="7">CBS 116005</strain>
    </source>
</reference>
<gene>
    <name evidence="7" type="ORF">EJ03DRAFT_263830</name>
</gene>
<dbReference type="InterPro" id="IPR026699">
    <property type="entry name" value="Exosome_RNA_bind1/RRP40/RRP4"/>
</dbReference>
<dbReference type="OrthoDB" id="340500at2759"/>
<keyword evidence="8" id="KW-1185">Reference proteome</keyword>
<evidence type="ECO:0000256" key="4">
    <source>
        <dbReference type="ARBA" id="ARBA00022884"/>
    </source>
</evidence>
<protein>
    <recommendedName>
        <fullName evidence="9">Ribosomal RNA-processing protein 40</fullName>
    </recommendedName>
</protein>
<comment type="subcellular location">
    <subcellularLocation>
        <location evidence="1">Nucleus</location>
    </subcellularLocation>
</comment>
<evidence type="ECO:0000256" key="3">
    <source>
        <dbReference type="ARBA" id="ARBA00022835"/>
    </source>
</evidence>
<sequence length="248" mass="26451">MATPPLLLLPGEDISSAQLPQSKKGTLTLGPGLRLLPPHTIQSTTAGTLSVDHRKAALWLEHHGGRYQPAVGDLVIAQIHHSTTEAYACALTPHAPYALLGQLAFEGANKKTRPQLKQGDLVYARVVKAGKNEDTEIECFNSSTGKAEGMGPLKNGMLFSVSPSFSRRLMMGTDKAGNSKGGVVVLEEVGEKVRFEVAVGRNGRVWVDAGSVREILAVGRLVVGADEGGWSVEEQRKQVKRAVKEVAG</sequence>
<dbReference type="AlphaFoldDB" id="A0A6G1LLQ3"/>
<dbReference type="Gene3D" id="2.40.50.140">
    <property type="entry name" value="Nucleic acid-binding proteins"/>
    <property type="match status" value="1"/>
</dbReference>
<keyword evidence="3" id="KW-0271">Exosome</keyword>
<evidence type="ECO:0000313" key="8">
    <source>
        <dbReference type="Proteomes" id="UP000799436"/>
    </source>
</evidence>
<name>A0A6G1LLQ3_9PEZI</name>
<dbReference type="EMBL" id="ML995809">
    <property type="protein sequence ID" value="KAF2773893.1"/>
    <property type="molecule type" value="Genomic_DNA"/>
</dbReference>
<proteinExistence type="predicted"/>